<proteinExistence type="predicted"/>
<dbReference type="AlphaFoldDB" id="A0A4Q4QYG1"/>
<name>A0A4Q4QYG1_9PLEO</name>
<protein>
    <submittedName>
        <fullName evidence="1">Uncharacterized protein</fullName>
    </submittedName>
</protein>
<gene>
    <name evidence="1" type="ORF">AA0113_g9909</name>
</gene>
<organism evidence="1 2">
    <name type="scientific">Alternaria arborescens</name>
    <dbReference type="NCBI Taxonomy" id="156630"/>
    <lineage>
        <taxon>Eukaryota</taxon>
        <taxon>Fungi</taxon>
        <taxon>Dikarya</taxon>
        <taxon>Ascomycota</taxon>
        <taxon>Pezizomycotina</taxon>
        <taxon>Dothideomycetes</taxon>
        <taxon>Pleosporomycetidae</taxon>
        <taxon>Pleosporales</taxon>
        <taxon>Pleosporineae</taxon>
        <taxon>Pleosporaceae</taxon>
        <taxon>Alternaria</taxon>
        <taxon>Alternaria sect. Alternaria</taxon>
    </lineage>
</organism>
<dbReference type="Proteomes" id="UP000293823">
    <property type="component" value="Unassembled WGS sequence"/>
</dbReference>
<sequence>MIFLDLTRSLGPNRLSWITSLTLSNKITAVDHENWLELQEMASTMAYLTKVLINSPSLRVKYNMHHFCRANLLNKLGDEATDISIFTHGIVVSSVTRGDALEDMWPTITAVVPIMRESYERRMSTAEKFRAIRVVREAPLEVKRLWDRIRFFPNPDIVTTPRSSVSTPVPVEWELRFKLWAALFRRRVEGGM</sequence>
<accession>A0A4Q4QYG1</accession>
<reference evidence="2" key="1">
    <citation type="journal article" date="2019" name="bioRxiv">
        <title>Genomics, evolutionary history and diagnostics of the Alternaria alternata species group including apple and Asian pear pathotypes.</title>
        <authorList>
            <person name="Armitage A.D."/>
            <person name="Cockerton H.M."/>
            <person name="Sreenivasaprasad S."/>
            <person name="Woodhall J.W."/>
            <person name="Lane C.R."/>
            <person name="Harrison R.J."/>
            <person name="Clarkson J.P."/>
        </authorList>
    </citation>
    <scope>NUCLEOTIDE SEQUENCE [LARGE SCALE GENOMIC DNA]</scope>
    <source>
        <strain evidence="2">RGR 97.0016</strain>
    </source>
</reference>
<keyword evidence="2" id="KW-1185">Reference proteome</keyword>
<evidence type="ECO:0000313" key="1">
    <source>
        <dbReference type="EMBL" id="RYO48834.1"/>
    </source>
</evidence>
<evidence type="ECO:0000313" key="2">
    <source>
        <dbReference type="Proteomes" id="UP000293823"/>
    </source>
</evidence>
<dbReference type="EMBL" id="PEJP01000047">
    <property type="protein sequence ID" value="RYO48834.1"/>
    <property type="molecule type" value="Genomic_DNA"/>
</dbReference>
<comment type="caution">
    <text evidence="1">The sequence shown here is derived from an EMBL/GenBank/DDBJ whole genome shotgun (WGS) entry which is preliminary data.</text>
</comment>